<organism evidence="1 2">
    <name type="scientific">Methanobrevibacter millerae</name>
    <dbReference type="NCBI Taxonomy" id="230361"/>
    <lineage>
        <taxon>Archaea</taxon>
        <taxon>Methanobacteriati</taxon>
        <taxon>Methanobacteriota</taxon>
        <taxon>Methanomada group</taxon>
        <taxon>Methanobacteria</taxon>
        <taxon>Methanobacteriales</taxon>
        <taxon>Methanobacteriaceae</taxon>
        <taxon>Methanobrevibacter</taxon>
    </lineage>
</organism>
<dbReference type="AlphaFoldDB" id="A0A8T3VF88"/>
<reference evidence="1" key="1">
    <citation type="submission" date="2019-04" db="EMBL/GenBank/DDBJ databases">
        <title>Evolution of Biomass-Degrading Anaerobic Consortia Revealed by Metagenomics.</title>
        <authorList>
            <person name="Peng X."/>
        </authorList>
    </citation>
    <scope>NUCLEOTIDE SEQUENCE</scope>
    <source>
        <strain evidence="1">SIG13</strain>
    </source>
</reference>
<dbReference type="Proteomes" id="UP000713479">
    <property type="component" value="Unassembled WGS sequence"/>
</dbReference>
<name>A0A8T3VF88_9EURY</name>
<accession>A0A8T3VF88</accession>
<evidence type="ECO:0000313" key="2">
    <source>
        <dbReference type="Proteomes" id="UP000713479"/>
    </source>
</evidence>
<evidence type="ECO:0000313" key="1">
    <source>
        <dbReference type="EMBL" id="MBE6510144.1"/>
    </source>
</evidence>
<sequence length="166" mass="18985">MKIKNMIFIGILLSVFLIGISAISADDDGNIFTKDFTIGEENFTTPIGINNLKSNNLNASFTKEGYIFDMKKISDDDYNKYKKWIDNKKNDNNAPVEKFTQSGFINIYKTQDNNNTILFMLFKKNSDKYYAQIHGDASHNNLDTMGEILKDFTTENLLSHIQELGE</sequence>
<proteinExistence type="predicted"/>
<comment type="caution">
    <text evidence="1">The sequence shown here is derived from an EMBL/GenBank/DDBJ whole genome shotgun (WGS) entry which is preliminary data.</text>
</comment>
<dbReference type="EMBL" id="SUTF01000003">
    <property type="protein sequence ID" value="MBE6510144.1"/>
    <property type="molecule type" value="Genomic_DNA"/>
</dbReference>
<gene>
    <name evidence="1" type="ORF">E7Z74_02570</name>
</gene>
<protein>
    <submittedName>
        <fullName evidence="1">Uncharacterized protein</fullName>
    </submittedName>
</protein>